<dbReference type="InterPro" id="IPR036554">
    <property type="entry name" value="GHMP_kinase_C_sf"/>
</dbReference>
<accession>A0A0R2A7D5</accession>
<evidence type="ECO:0000256" key="1">
    <source>
        <dbReference type="ARBA" id="ARBA00022490"/>
    </source>
</evidence>
<dbReference type="Gene3D" id="3.30.230.10">
    <property type="match status" value="1"/>
</dbReference>
<dbReference type="SUPFAM" id="SSF54211">
    <property type="entry name" value="Ribosomal protein S5 domain 2-like"/>
    <property type="match status" value="1"/>
</dbReference>
<evidence type="ECO:0000256" key="9">
    <source>
        <dbReference type="ARBA" id="ARBA00029438"/>
    </source>
</evidence>
<evidence type="ECO:0000313" key="13">
    <source>
        <dbReference type="Proteomes" id="UP000051733"/>
    </source>
</evidence>
<dbReference type="PRINTS" id="PR00959">
    <property type="entry name" value="MEVGALKINASE"/>
</dbReference>
<keyword evidence="8" id="KW-0443">Lipid metabolism</keyword>
<gene>
    <name evidence="12" type="ORF">FC26_GL002174</name>
</gene>
<keyword evidence="2" id="KW-0444">Lipid biosynthesis</keyword>
<dbReference type="GO" id="GO:0005829">
    <property type="term" value="C:cytosol"/>
    <property type="evidence" value="ECO:0007669"/>
    <property type="project" value="TreeGrafter"/>
</dbReference>
<evidence type="ECO:0000259" key="10">
    <source>
        <dbReference type="Pfam" id="PF00288"/>
    </source>
</evidence>
<dbReference type="PANTHER" id="PTHR43290:SF2">
    <property type="entry name" value="MEVALONATE KINASE"/>
    <property type="match status" value="1"/>
</dbReference>
<evidence type="ECO:0000313" key="12">
    <source>
        <dbReference type="EMBL" id="KRM62597.1"/>
    </source>
</evidence>
<evidence type="ECO:0000256" key="7">
    <source>
        <dbReference type="ARBA" id="ARBA00022842"/>
    </source>
</evidence>
<comment type="caution">
    <text evidence="12">The sequence shown here is derived from an EMBL/GenBank/DDBJ whole genome shotgun (WGS) entry which is preliminary data.</text>
</comment>
<dbReference type="EMBL" id="AYYY01000005">
    <property type="protein sequence ID" value="KRM62597.1"/>
    <property type="molecule type" value="Genomic_DNA"/>
</dbReference>
<feature type="domain" description="GHMP kinase N-terminal" evidence="10">
    <location>
        <begin position="82"/>
        <end position="151"/>
    </location>
</feature>
<dbReference type="InterPro" id="IPR006204">
    <property type="entry name" value="GHMP_kinase_N_dom"/>
</dbReference>
<dbReference type="GO" id="GO:0005524">
    <property type="term" value="F:ATP binding"/>
    <property type="evidence" value="ECO:0007669"/>
    <property type="project" value="UniProtKB-KW"/>
</dbReference>
<dbReference type="PANTHER" id="PTHR43290">
    <property type="entry name" value="MEVALONATE KINASE"/>
    <property type="match status" value="1"/>
</dbReference>
<dbReference type="GO" id="GO:0019287">
    <property type="term" value="P:isopentenyl diphosphate biosynthetic process, mevalonate pathway"/>
    <property type="evidence" value="ECO:0007669"/>
    <property type="project" value="UniProtKB-UniPathway"/>
</dbReference>
<evidence type="ECO:0000256" key="8">
    <source>
        <dbReference type="ARBA" id="ARBA00023098"/>
    </source>
</evidence>
<dbReference type="NCBIfam" id="TIGR00549">
    <property type="entry name" value="mevalon_kin"/>
    <property type="match status" value="1"/>
</dbReference>
<protein>
    <submittedName>
        <fullName evidence="12">Mevalonate kinase</fullName>
    </submittedName>
</protein>
<dbReference type="Pfam" id="PF08544">
    <property type="entry name" value="GHMP_kinases_C"/>
    <property type="match status" value="1"/>
</dbReference>
<dbReference type="GO" id="GO:0004496">
    <property type="term" value="F:mevalonate kinase activity"/>
    <property type="evidence" value="ECO:0007669"/>
    <property type="project" value="InterPro"/>
</dbReference>
<dbReference type="RefSeq" id="WP_057777281.1">
    <property type="nucleotide sequence ID" value="NZ_AYYY01000005.1"/>
</dbReference>
<dbReference type="InterPro" id="IPR014721">
    <property type="entry name" value="Ribsml_uS5_D2-typ_fold_subgr"/>
</dbReference>
<dbReference type="OrthoDB" id="9764892at2"/>
<comment type="pathway">
    <text evidence="9">Isoprenoid biosynthesis; isopentenyl diphosphate biosynthesis via mevalonate pathway; isopentenyl diphosphate from (R)-mevalonate: step 1/3.</text>
</comment>
<dbReference type="Proteomes" id="UP000051733">
    <property type="component" value="Unassembled WGS sequence"/>
</dbReference>
<keyword evidence="7" id="KW-0460">Magnesium</keyword>
<dbReference type="InterPro" id="IPR013750">
    <property type="entry name" value="GHMP_kinase_C_dom"/>
</dbReference>
<organism evidence="12 13">
    <name type="scientific">Paucilactobacillus vaccinostercus DSM 20634</name>
    <dbReference type="NCBI Taxonomy" id="1423813"/>
    <lineage>
        <taxon>Bacteria</taxon>
        <taxon>Bacillati</taxon>
        <taxon>Bacillota</taxon>
        <taxon>Bacilli</taxon>
        <taxon>Lactobacillales</taxon>
        <taxon>Lactobacillaceae</taxon>
        <taxon>Paucilactobacillus</taxon>
    </lineage>
</organism>
<evidence type="ECO:0000256" key="2">
    <source>
        <dbReference type="ARBA" id="ARBA00022516"/>
    </source>
</evidence>
<evidence type="ECO:0000256" key="4">
    <source>
        <dbReference type="ARBA" id="ARBA00022741"/>
    </source>
</evidence>
<dbReference type="Pfam" id="PF00288">
    <property type="entry name" value="GHMP_kinases_N"/>
    <property type="match status" value="1"/>
</dbReference>
<reference evidence="12 13" key="1">
    <citation type="journal article" date="2015" name="Genome Announc.">
        <title>Expanding the biotechnology potential of lactobacilli through comparative genomics of 213 strains and associated genera.</title>
        <authorList>
            <person name="Sun Z."/>
            <person name="Harris H.M."/>
            <person name="McCann A."/>
            <person name="Guo C."/>
            <person name="Argimon S."/>
            <person name="Zhang W."/>
            <person name="Yang X."/>
            <person name="Jeffery I.B."/>
            <person name="Cooney J.C."/>
            <person name="Kagawa T.F."/>
            <person name="Liu W."/>
            <person name="Song Y."/>
            <person name="Salvetti E."/>
            <person name="Wrobel A."/>
            <person name="Rasinkangas P."/>
            <person name="Parkhill J."/>
            <person name="Rea M.C."/>
            <person name="O'Sullivan O."/>
            <person name="Ritari J."/>
            <person name="Douillard F.P."/>
            <person name="Paul Ross R."/>
            <person name="Yang R."/>
            <person name="Briner A.E."/>
            <person name="Felis G.E."/>
            <person name="de Vos W.M."/>
            <person name="Barrangou R."/>
            <person name="Klaenhammer T.R."/>
            <person name="Caufield P.W."/>
            <person name="Cui Y."/>
            <person name="Zhang H."/>
            <person name="O'Toole P.W."/>
        </authorList>
    </citation>
    <scope>NUCLEOTIDE SEQUENCE [LARGE SCALE GENOMIC DNA]</scope>
    <source>
        <strain evidence="12 13">DSM 20634</strain>
    </source>
</reference>
<dbReference type="InterPro" id="IPR020568">
    <property type="entry name" value="Ribosomal_Su5_D2-typ_SF"/>
</dbReference>
<keyword evidence="6" id="KW-0067">ATP-binding</keyword>
<sequence length="315" mass="33683">MVQKGSGTSHAKIILIGEHSVVYGQPAIALPLSRVTCNVTILETQSGGQRIDSRYFDGPVNQLPETMAGIATLIQKLTAYFNGYDDTWLMQITSMLPAERGMGSSAATAVAITKAFFDYYGHVVSREQLLAFADIEEQITHRSPSGLDAATVSSDSPIWYVKNSQTVPLQMNIDATLLIVDTGVEGRTKEAINTVKRQLETNQLVTMQRIEQLGKLVRETKSCLQRGDITKLGKCLTAAQQQLSALSVSHPSLDELIDLAMLNGALGAKLTGGGRGGCLIALMDNETAAKKLATKMVSAGASATWIQPLSGGLEA</sequence>
<dbReference type="STRING" id="1423813.FC26_GL002174"/>
<proteinExistence type="predicted"/>
<feature type="domain" description="GHMP kinase C-terminal" evidence="11">
    <location>
        <begin position="222"/>
        <end position="299"/>
    </location>
</feature>
<keyword evidence="3" id="KW-0808">Transferase</keyword>
<evidence type="ECO:0000259" key="11">
    <source>
        <dbReference type="Pfam" id="PF08544"/>
    </source>
</evidence>
<dbReference type="AlphaFoldDB" id="A0A0R2A7D5"/>
<dbReference type="InterPro" id="IPR006205">
    <property type="entry name" value="Mev_gal_kin"/>
</dbReference>
<evidence type="ECO:0000256" key="5">
    <source>
        <dbReference type="ARBA" id="ARBA00022777"/>
    </source>
</evidence>
<dbReference type="Gene3D" id="3.30.70.890">
    <property type="entry name" value="GHMP kinase, C-terminal domain"/>
    <property type="match status" value="1"/>
</dbReference>
<keyword evidence="13" id="KW-1185">Reference proteome</keyword>
<name>A0A0R2A7D5_9LACO</name>
<dbReference type="SUPFAM" id="SSF55060">
    <property type="entry name" value="GHMP Kinase, C-terminal domain"/>
    <property type="match status" value="1"/>
</dbReference>
<evidence type="ECO:0000256" key="6">
    <source>
        <dbReference type="ARBA" id="ARBA00022840"/>
    </source>
</evidence>
<keyword evidence="1" id="KW-0963">Cytoplasm</keyword>
<keyword evidence="4" id="KW-0547">Nucleotide-binding</keyword>
<dbReference type="UniPathway" id="UPA00057">
    <property type="reaction ID" value="UER00098"/>
</dbReference>
<dbReference type="PATRIC" id="fig|1423813.3.peg.2213"/>
<keyword evidence="5 12" id="KW-0418">Kinase</keyword>
<evidence type="ECO:0000256" key="3">
    <source>
        <dbReference type="ARBA" id="ARBA00022679"/>
    </source>
</evidence>